<evidence type="ECO:0000313" key="4">
    <source>
        <dbReference type="Proteomes" id="UP000095247"/>
    </source>
</evidence>
<evidence type="ECO:0000313" key="3">
    <source>
        <dbReference type="EMBL" id="OEJ15513.1"/>
    </source>
</evidence>
<dbReference type="InterPro" id="IPR011630">
    <property type="entry name" value="DUF1599"/>
</dbReference>
<proteinExistence type="predicted"/>
<keyword evidence="1" id="KW-0175">Coiled coil</keyword>
<sequence>MGYEDIKNKYEELEKLLIKKNTDYGNSFDKTLDEYGLNIALVRIEDKINRFKNLKDKADHKVDEDLKDTILDIAGYGVLFAIYLENKEDK</sequence>
<feature type="coiled-coil region" evidence="1">
    <location>
        <begin position="3"/>
        <end position="61"/>
    </location>
</feature>
<dbReference type="Pfam" id="PF07659">
    <property type="entry name" value="DUF1599"/>
    <property type="match status" value="1"/>
</dbReference>
<name>A0A1E5NH81_9SPIR</name>
<dbReference type="AlphaFoldDB" id="A0A1E5NH81"/>
<dbReference type="Proteomes" id="UP000095247">
    <property type="component" value="Unassembled WGS sequence"/>
</dbReference>
<accession>A0A1E5NH81</accession>
<reference evidence="3 4" key="1">
    <citation type="submission" date="2016-08" db="EMBL/GenBank/DDBJ databases">
        <title>Characterization and recognition of Brachyspira hampsonii sp. nov., a novel intestinal spirochete that is pathogenic to pigs.</title>
        <authorList>
            <person name="Mirajkar N."/>
            <person name="La T."/>
            <person name="Phillips N."/>
            <person name="Hampson D."/>
            <person name="Gebhart C."/>
        </authorList>
    </citation>
    <scope>NUCLEOTIDE SEQUENCE [LARGE SCALE GENOMIC DNA]</scope>
    <source>
        <strain evidence="3 4">P280/1</strain>
    </source>
</reference>
<evidence type="ECO:0000259" key="2">
    <source>
        <dbReference type="Pfam" id="PF07659"/>
    </source>
</evidence>
<evidence type="ECO:0000256" key="1">
    <source>
        <dbReference type="SAM" id="Coils"/>
    </source>
</evidence>
<feature type="domain" description="Nucleotide modification associated" evidence="2">
    <location>
        <begin position="20"/>
        <end position="82"/>
    </location>
</feature>
<organism evidence="3 4">
    <name type="scientific">Brachyspira hampsonii</name>
    <dbReference type="NCBI Taxonomy" id="1287055"/>
    <lineage>
        <taxon>Bacteria</taxon>
        <taxon>Pseudomonadati</taxon>
        <taxon>Spirochaetota</taxon>
        <taxon>Spirochaetia</taxon>
        <taxon>Brachyspirales</taxon>
        <taxon>Brachyspiraceae</taxon>
        <taxon>Brachyspira</taxon>
    </lineage>
</organism>
<dbReference type="EMBL" id="MDCO01000006">
    <property type="protein sequence ID" value="OEJ15513.1"/>
    <property type="molecule type" value="Genomic_DNA"/>
</dbReference>
<gene>
    <name evidence="3" type="ORF">BFL38_14200</name>
</gene>
<protein>
    <submittedName>
        <fullName evidence="3">DUF1599 domain-containing protein</fullName>
    </submittedName>
</protein>
<comment type="caution">
    <text evidence="3">The sequence shown here is derived from an EMBL/GenBank/DDBJ whole genome shotgun (WGS) entry which is preliminary data.</text>
</comment>